<organism evidence="2 3">
    <name type="scientific">Vanrija albida</name>
    <dbReference type="NCBI Taxonomy" id="181172"/>
    <lineage>
        <taxon>Eukaryota</taxon>
        <taxon>Fungi</taxon>
        <taxon>Dikarya</taxon>
        <taxon>Basidiomycota</taxon>
        <taxon>Agaricomycotina</taxon>
        <taxon>Tremellomycetes</taxon>
        <taxon>Trichosporonales</taxon>
        <taxon>Trichosporonaceae</taxon>
        <taxon>Vanrija</taxon>
    </lineage>
</organism>
<dbReference type="EMBL" id="JBBXJM010000002">
    <property type="protein sequence ID" value="KAL1412092.1"/>
    <property type="molecule type" value="Genomic_DNA"/>
</dbReference>
<dbReference type="PROSITE" id="PS51186">
    <property type="entry name" value="GNAT"/>
    <property type="match status" value="1"/>
</dbReference>
<dbReference type="Gene3D" id="3.40.630.30">
    <property type="match status" value="1"/>
</dbReference>
<evidence type="ECO:0000259" key="1">
    <source>
        <dbReference type="PROSITE" id="PS51186"/>
    </source>
</evidence>
<evidence type="ECO:0000313" key="2">
    <source>
        <dbReference type="EMBL" id="KAL1412092.1"/>
    </source>
</evidence>
<evidence type="ECO:0000313" key="3">
    <source>
        <dbReference type="Proteomes" id="UP001565368"/>
    </source>
</evidence>
<dbReference type="Proteomes" id="UP001565368">
    <property type="component" value="Unassembled WGS sequence"/>
</dbReference>
<dbReference type="Pfam" id="PF13508">
    <property type="entry name" value="Acetyltransf_7"/>
    <property type="match status" value="1"/>
</dbReference>
<dbReference type="InterPro" id="IPR000182">
    <property type="entry name" value="GNAT_dom"/>
</dbReference>
<comment type="caution">
    <text evidence="2">The sequence shown here is derived from an EMBL/GenBank/DDBJ whole genome shotgun (WGS) entry which is preliminary data.</text>
</comment>
<dbReference type="RefSeq" id="XP_069212036.1">
    <property type="nucleotide sequence ID" value="XM_069351650.1"/>
</dbReference>
<feature type="domain" description="N-acetyltransferase" evidence="1">
    <location>
        <begin position="5"/>
        <end position="163"/>
    </location>
</feature>
<keyword evidence="3" id="KW-1185">Reference proteome</keyword>
<reference evidence="2 3" key="1">
    <citation type="submission" date="2023-08" db="EMBL/GenBank/DDBJ databases">
        <title>Annotated Genome Sequence of Vanrija albida AlHP1.</title>
        <authorList>
            <person name="Herzog R."/>
        </authorList>
    </citation>
    <scope>NUCLEOTIDE SEQUENCE [LARGE SCALE GENOMIC DNA]</scope>
    <source>
        <strain evidence="2 3">AlHP1</strain>
    </source>
</reference>
<proteinExistence type="predicted"/>
<dbReference type="CDD" id="cd04301">
    <property type="entry name" value="NAT_SF"/>
    <property type="match status" value="1"/>
</dbReference>
<name>A0ABR3QBQ4_9TREE</name>
<gene>
    <name evidence="2" type="ORF">Q8F55_003089</name>
</gene>
<accession>A0ABR3QBQ4</accession>
<sequence length="166" mass="17763">MAPSVDIRPIPPAATAAIRHAVLWPALPPEAQLYDYDYAEGTVHLGAFVAASSEPVAVATLVRAPFARPASLAEKERALDACQLRKLAVQTDLQGKGIGTAMLAHVVALLTPPAGHPPRLLHFDARAAQAPFYEKLGYRVLDPEGFTKAYGGAEPVEYIRMGTVLR</sequence>
<protein>
    <recommendedName>
        <fullName evidence="1">N-acetyltransferase domain-containing protein</fullName>
    </recommendedName>
</protein>
<dbReference type="SUPFAM" id="SSF55729">
    <property type="entry name" value="Acyl-CoA N-acyltransferases (Nat)"/>
    <property type="match status" value="1"/>
</dbReference>
<dbReference type="GeneID" id="95984132"/>
<dbReference type="InterPro" id="IPR016181">
    <property type="entry name" value="Acyl_CoA_acyltransferase"/>
</dbReference>